<evidence type="ECO:0000313" key="2">
    <source>
        <dbReference type="EMBL" id="CAA9451449.1"/>
    </source>
</evidence>
<feature type="non-terminal residue" evidence="2">
    <location>
        <position position="133"/>
    </location>
</feature>
<feature type="region of interest" description="Disordered" evidence="1">
    <location>
        <begin position="68"/>
        <end position="133"/>
    </location>
</feature>
<dbReference type="AlphaFoldDB" id="A0A6J4QYC4"/>
<reference evidence="2" key="1">
    <citation type="submission" date="2020-02" db="EMBL/GenBank/DDBJ databases">
        <authorList>
            <person name="Meier V. D."/>
        </authorList>
    </citation>
    <scope>NUCLEOTIDE SEQUENCE</scope>
    <source>
        <strain evidence="2">AVDCRST_MAG78</strain>
    </source>
</reference>
<proteinExistence type="predicted"/>
<organism evidence="2">
    <name type="scientific">uncultured Rubrobacteraceae bacterium</name>
    <dbReference type="NCBI Taxonomy" id="349277"/>
    <lineage>
        <taxon>Bacteria</taxon>
        <taxon>Bacillati</taxon>
        <taxon>Actinomycetota</taxon>
        <taxon>Rubrobacteria</taxon>
        <taxon>Rubrobacterales</taxon>
        <taxon>Rubrobacteraceae</taxon>
        <taxon>environmental samples</taxon>
    </lineage>
</organism>
<accession>A0A6J4QYC4</accession>
<feature type="non-terminal residue" evidence="2">
    <location>
        <position position="1"/>
    </location>
</feature>
<name>A0A6J4QYC4_9ACTN</name>
<feature type="region of interest" description="Disordered" evidence="1">
    <location>
        <begin position="1"/>
        <end position="44"/>
    </location>
</feature>
<gene>
    <name evidence="2" type="ORF">AVDCRST_MAG78-3449</name>
</gene>
<protein>
    <submittedName>
        <fullName evidence="2">Uncharacterized protein</fullName>
    </submittedName>
</protein>
<evidence type="ECO:0000256" key="1">
    <source>
        <dbReference type="SAM" id="MobiDB-lite"/>
    </source>
</evidence>
<dbReference type="EMBL" id="CADCVB010000227">
    <property type="protein sequence ID" value="CAA9451449.1"/>
    <property type="molecule type" value="Genomic_DNA"/>
</dbReference>
<sequence length="133" mass="15262">DGHRLRSESQPVEPEQPNPPQATGCRRRQIPDGVRGKAESRVGRSRWIGEILDTRQLQARPRQGCRRCGHLINNERRRRNGRRSRDTQRPWKTASAPPEGVGQAGQRQARRNHHQQARCGVRGQGSQREEEIL</sequence>